<dbReference type="InterPro" id="IPR011006">
    <property type="entry name" value="CheY-like_superfamily"/>
</dbReference>
<proteinExistence type="predicted"/>
<name>A0A0E3ZZH9_9BACT</name>
<evidence type="ECO:0000256" key="2">
    <source>
        <dbReference type="ARBA" id="ARBA00023012"/>
    </source>
</evidence>
<protein>
    <submittedName>
        <fullName evidence="8">Response regulator receiver protein</fullName>
    </submittedName>
</protein>
<dbReference type="PROSITE" id="PS50110">
    <property type="entry name" value="RESPONSE_REGULATORY"/>
    <property type="match status" value="1"/>
</dbReference>
<evidence type="ECO:0000256" key="3">
    <source>
        <dbReference type="ARBA" id="ARBA00023015"/>
    </source>
</evidence>
<dbReference type="CDD" id="cd17574">
    <property type="entry name" value="REC_OmpR"/>
    <property type="match status" value="1"/>
</dbReference>
<evidence type="ECO:0000256" key="6">
    <source>
        <dbReference type="PROSITE-ProRule" id="PRU00169"/>
    </source>
</evidence>
<evidence type="ECO:0000256" key="5">
    <source>
        <dbReference type="ARBA" id="ARBA00023163"/>
    </source>
</evidence>
<dbReference type="GO" id="GO:0005829">
    <property type="term" value="C:cytosol"/>
    <property type="evidence" value="ECO:0007669"/>
    <property type="project" value="TreeGrafter"/>
</dbReference>
<keyword evidence="1 6" id="KW-0597">Phosphoprotein</keyword>
<dbReference type="PANTHER" id="PTHR48111">
    <property type="entry name" value="REGULATOR OF RPOS"/>
    <property type="match status" value="1"/>
</dbReference>
<dbReference type="InterPro" id="IPR007492">
    <property type="entry name" value="LytTR_DNA-bd_dom"/>
</dbReference>
<keyword evidence="3" id="KW-0805">Transcription regulation</keyword>
<feature type="domain" description="Response regulatory" evidence="7">
    <location>
        <begin position="4"/>
        <end position="120"/>
    </location>
</feature>
<dbReference type="AlphaFoldDB" id="A0A0E3ZZH9"/>
<dbReference type="GO" id="GO:0032993">
    <property type="term" value="C:protein-DNA complex"/>
    <property type="evidence" value="ECO:0007669"/>
    <property type="project" value="TreeGrafter"/>
</dbReference>
<dbReference type="KEGG" id="srd:SD10_28350"/>
<keyword evidence="9" id="KW-1185">Reference proteome</keyword>
<dbReference type="Pfam" id="PF04397">
    <property type="entry name" value="LytTR"/>
    <property type="match status" value="1"/>
</dbReference>
<feature type="modified residue" description="4-aspartylphosphate" evidence="6">
    <location>
        <position position="53"/>
    </location>
</feature>
<accession>A0A0E3ZZH9</accession>
<dbReference type="InterPro" id="IPR001789">
    <property type="entry name" value="Sig_transdc_resp-reg_receiver"/>
</dbReference>
<dbReference type="SMART" id="SM00850">
    <property type="entry name" value="LytTR"/>
    <property type="match status" value="1"/>
</dbReference>
<evidence type="ECO:0000256" key="4">
    <source>
        <dbReference type="ARBA" id="ARBA00023125"/>
    </source>
</evidence>
<dbReference type="PANTHER" id="PTHR48111:SF1">
    <property type="entry name" value="TWO-COMPONENT RESPONSE REGULATOR ORR33"/>
    <property type="match status" value="1"/>
</dbReference>
<dbReference type="Gene3D" id="3.40.50.2300">
    <property type="match status" value="1"/>
</dbReference>
<dbReference type="GO" id="GO:0006355">
    <property type="term" value="P:regulation of DNA-templated transcription"/>
    <property type="evidence" value="ECO:0007669"/>
    <property type="project" value="TreeGrafter"/>
</dbReference>
<dbReference type="GO" id="GO:0000156">
    <property type="term" value="F:phosphorelay response regulator activity"/>
    <property type="evidence" value="ECO:0007669"/>
    <property type="project" value="TreeGrafter"/>
</dbReference>
<evidence type="ECO:0000313" key="8">
    <source>
        <dbReference type="EMBL" id="AKD58225.1"/>
    </source>
</evidence>
<sequence length="249" mass="28378">MSTHLLIIEDEDQIRHNLVELLTLSGYEVASASSGLSGLALASQRPPDLILCDIMMPQMDGYQVLEAIRRNPGLAHLPFVFLTAKSDMVDLRRGMSLGADDYLTKPFMIKDLLAAVESRLKRYLLTPTPRPPMGYLSTIQGHDEKGTMILLTAECLYFYVVNRQCFVQHPLGTFQINRSLDTLTAELDPTQFFRANRQVLLHRQTVRKYTYWDKGKYCLYLDLVGQSQQATLTRARFGQFKHWLAGSYP</sequence>
<keyword evidence="2" id="KW-0902">Two-component regulatory system</keyword>
<dbReference type="SMART" id="SM00448">
    <property type="entry name" value="REC"/>
    <property type="match status" value="1"/>
</dbReference>
<dbReference type="GO" id="GO:0000976">
    <property type="term" value="F:transcription cis-regulatory region binding"/>
    <property type="evidence" value="ECO:0007669"/>
    <property type="project" value="TreeGrafter"/>
</dbReference>
<organism evidence="8 9">
    <name type="scientific">Spirosoma radiotolerans</name>
    <dbReference type="NCBI Taxonomy" id="1379870"/>
    <lineage>
        <taxon>Bacteria</taxon>
        <taxon>Pseudomonadati</taxon>
        <taxon>Bacteroidota</taxon>
        <taxon>Cytophagia</taxon>
        <taxon>Cytophagales</taxon>
        <taxon>Cytophagaceae</taxon>
        <taxon>Spirosoma</taxon>
    </lineage>
</organism>
<keyword evidence="4" id="KW-0238">DNA-binding</keyword>
<dbReference type="Proteomes" id="UP000033054">
    <property type="component" value="Chromosome"/>
</dbReference>
<dbReference type="OrthoDB" id="9789181at2"/>
<dbReference type="Pfam" id="PF00072">
    <property type="entry name" value="Response_reg"/>
    <property type="match status" value="1"/>
</dbReference>
<evidence type="ECO:0000313" key="9">
    <source>
        <dbReference type="Proteomes" id="UP000033054"/>
    </source>
</evidence>
<gene>
    <name evidence="8" type="ORF">SD10_28350</name>
</gene>
<reference evidence="8 9" key="1">
    <citation type="journal article" date="2014" name="Curr. Microbiol.">
        <title>Spirosoma radiotolerans sp. nov., a gamma-radiation-resistant bacterium isolated from gamma ray-irradiated soil.</title>
        <authorList>
            <person name="Lee J.J."/>
            <person name="Srinivasan S."/>
            <person name="Lim S."/>
            <person name="Joe M."/>
            <person name="Im S."/>
            <person name="Bae S.I."/>
            <person name="Park K.R."/>
            <person name="Han J.H."/>
            <person name="Park S.H."/>
            <person name="Joo B.M."/>
            <person name="Park S.J."/>
            <person name="Kim M.K."/>
        </authorList>
    </citation>
    <scope>NUCLEOTIDE SEQUENCE [LARGE SCALE GENOMIC DNA]</scope>
    <source>
        <strain evidence="8 9">DG5A</strain>
    </source>
</reference>
<evidence type="ECO:0000256" key="1">
    <source>
        <dbReference type="ARBA" id="ARBA00022553"/>
    </source>
</evidence>
<dbReference type="HOGENOM" id="CLU_000445_14_1_10"/>
<keyword evidence="5" id="KW-0804">Transcription</keyword>
<dbReference type="PATRIC" id="fig|1379870.5.peg.6116"/>
<dbReference type="Gene3D" id="2.40.50.1020">
    <property type="entry name" value="LytTr DNA-binding domain"/>
    <property type="match status" value="1"/>
</dbReference>
<dbReference type="InterPro" id="IPR039420">
    <property type="entry name" value="WalR-like"/>
</dbReference>
<dbReference type="RefSeq" id="WP_046578795.1">
    <property type="nucleotide sequence ID" value="NZ_CP010429.1"/>
</dbReference>
<dbReference type="STRING" id="1379870.SD10_28350"/>
<dbReference type="SUPFAM" id="SSF52172">
    <property type="entry name" value="CheY-like"/>
    <property type="match status" value="1"/>
</dbReference>
<evidence type="ECO:0000259" key="7">
    <source>
        <dbReference type="PROSITE" id="PS50110"/>
    </source>
</evidence>
<dbReference type="EMBL" id="CP010429">
    <property type="protein sequence ID" value="AKD58225.1"/>
    <property type="molecule type" value="Genomic_DNA"/>
</dbReference>